<evidence type="ECO:0000313" key="1">
    <source>
        <dbReference type="EMBL" id="RKI02705.1"/>
    </source>
</evidence>
<accession>A0ABX9QF90</accession>
<reference evidence="1 2" key="1">
    <citation type="submission" date="2018-09" db="EMBL/GenBank/DDBJ databases">
        <authorList>
            <person name="Livingstone P.G."/>
            <person name="Whitworth D.E."/>
        </authorList>
    </citation>
    <scope>NUCLEOTIDE SEQUENCE [LARGE SCALE GENOMIC DNA]</scope>
    <source>
        <strain evidence="1 2">CA031B</strain>
    </source>
</reference>
<evidence type="ECO:0000313" key="2">
    <source>
        <dbReference type="Proteomes" id="UP000278907"/>
    </source>
</evidence>
<dbReference type="InterPro" id="IPR035901">
    <property type="entry name" value="GIY-YIG_endonuc_sf"/>
</dbReference>
<gene>
    <name evidence="1" type="ORF">D7Y13_23965</name>
</gene>
<sequence>MSPVEDSRASRAERKRTYKEAAVPMGIYAIRNRVNGKVFVGHSLNLPAMFNRIRFEFAQRMHRVPELQADWERHGEAAFSFEVLDKLEPLDEPGP</sequence>
<feature type="non-terminal residue" evidence="1">
    <location>
        <position position="95"/>
    </location>
</feature>
<dbReference type="EMBL" id="RAWI01000201">
    <property type="protein sequence ID" value="RKI02705.1"/>
    <property type="molecule type" value="Genomic_DNA"/>
</dbReference>
<name>A0ABX9QF90_9BACT</name>
<organism evidence="1 2">
    <name type="scientific">Corallococcus praedator</name>
    <dbReference type="NCBI Taxonomy" id="2316724"/>
    <lineage>
        <taxon>Bacteria</taxon>
        <taxon>Pseudomonadati</taxon>
        <taxon>Myxococcota</taxon>
        <taxon>Myxococcia</taxon>
        <taxon>Myxococcales</taxon>
        <taxon>Cystobacterineae</taxon>
        <taxon>Myxococcaceae</taxon>
        <taxon>Corallococcus</taxon>
    </lineage>
</organism>
<dbReference type="CDD" id="cd10451">
    <property type="entry name" value="GIY-YIG_LuxR_like"/>
    <property type="match status" value="1"/>
</dbReference>
<keyword evidence="2" id="KW-1185">Reference proteome</keyword>
<protein>
    <submittedName>
        <fullName evidence="1">GIY-YIG nuclease family protein</fullName>
    </submittedName>
</protein>
<dbReference type="RefSeq" id="WP_147452483.1">
    <property type="nucleotide sequence ID" value="NZ_RAWI01000201.1"/>
</dbReference>
<dbReference type="Proteomes" id="UP000278907">
    <property type="component" value="Unassembled WGS sequence"/>
</dbReference>
<dbReference type="Gene3D" id="3.40.1440.10">
    <property type="entry name" value="GIY-YIG endonuclease"/>
    <property type="match status" value="1"/>
</dbReference>
<dbReference type="SUPFAM" id="SSF82771">
    <property type="entry name" value="GIY-YIG endonuclease"/>
    <property type="match status" value="1"/>
</dbReference>
<proteinExistence type="predicted"/>
<comment type="caution">
    <text evidence="1">The sequence shown here is derived from an EMBL/GenBank/DDBJ whole genome shotgun (WGS) entry which is preliminary data.</text>
</comment>